<dbReference type="OrthoDB" id="532500at2759"/>
<evidence type="ECO:0000313" key="6">
    <source>
        <dbReference type="EMBL" id="KAI7810732.1"/>
    </source>
</evidence>
<keyword evidence="3 6" id="KW-0240">DNA-directed RNA polymerase</keyword>
<dbReference type="GO" id="GO:0003677">
    <property type="term" value="F:DNA binding"/>
    <property type="evidence" value="ECO:0007669"/>
    <property type="project" value="InterPro"/>
</dbReference>
<dbReference type="GO" id="GO:0000428">
    <property type="term" value="C:DNA-directed RNA polymerase complex"/>
    <property type="evidence" value="ECO:0007669"/>
    <property type="project" value="UniProtKB-KW"/>
</dbReference>
<protein>
    <submittedName>
        <fullName evidence="6">DNA-directed RNA polymerase I subunit RPA49</fullName>
    </submittedName>
</protein>
<dbReference type="AlphaFoldDB" id="A0A9W8C8M3"/>
<accession>A0A9W8C8M3</accession>
<keyword evidence="5" id="KW-0539">Nucleus</keyword>
<dbReference type="InterPro" id="IPR009668">
    <property type="entry name" value="RNA_pol-assoc_fac_A49-like"/>
</dbReference>
<dbReference type="Pfam" id="PF06870">
    <property type="entry name" value="RNA_pol_I_A49"/>
    <property type="match status" value="1"/>
</dbReference>
<sequence length="425" mass="47743">MSFVCDCWPTKKKMAATWQPCEGTGQDAFLVKFSNGYVNNAEELNIKLFKHTDGVNPRKRNKRIVVAESDRLAYVGSNFGSASLQCNNMCRYFVGVLDKSTMQMKVHNAQLFTMQPVIQGEADAANENTTQAETFREKVDALIEAFGTTKQKRALTSRRLNEVGNDTLQQAVAFAANTIINEKGVEALQNAVAEKEAQTDIANILPSCNPEADKPENVYPFDKLLSPFELEALKDVGVKMAELTPEDLKKMKDEGSPQTVLSQLEFLPKDEKARERLSRCTWYLSFLIKVSHQRYLNRKFGVEEGCPQIIINKVLKNFTVESFYNGSLKNTVSTSMRMKLASYCLALLLHMGDQTADLTLLHRDLGISDARMLELAKGMGLTMSRQPSCSTGETGTQDDHRIASLVVPLVRYVRNIESRKRKKMR</sequence>
<evidence type="ECO:0000313" key="7">
    <source>
        <dbReference type="Proteomes" id="UP001059041"/>
    </source>
</evidence>
<keyword evidence="4" id="KW-0804">Transcription</keyword>
<evidence type="ECO:0000256" key="4">
    <source>
        <dbReference type="ARBA" id="ARBA00023163"/>
    </source>
</evidence>
<organism evidence="6 7">
    <name type="scientific">Triplophysa rosa</name>
    <name type="common">Cave loach</name>
    <dbReference type="NCBI Taxonomy" id="992332"/>
    <lineage>
        <taxon>Eukaryota</taxon>
        <taxon>Metazoa</taxon>
        <taxon>Chordata</taxon>
        <taxon>Craniata</taxon>
        <taxon>Vertebrata</taxon>
        <taxon>Euteleostomi</taxon>
        <taxon>Actinopterygii</taxon>
        <taxon>Neopterygii</taxon>
        <taxon>Teleostei</taxon>
        <taxon>Ostariophysi</taxon>
        <taxon>Cypriniformes</taxon>
        <taxon>Nemacheilidae</taxon>
        <taxon>Triplophysa</taxon>
    </lineage>
</organism>
<dbReference type="GO" id="GO:0005730">
    <property type="term" value="C:nucleolus"/>
    <property type="evidence" value="ECO:0007669"/>
    <property type="project" value="UniProtKB-SubCell"/>
</dbReference>
<evidence type="ECO:0000256" key="1">
    <source>
        <dbReference type="ARBA" id="ARBA00004604"/>
    </source>
</evidence>
<proteinExistence type="inferred from homology"/>
<dbReference type="Proteomes" id="UP001059041">
    <property type="component" value="Linkage Group LG4"/>
</dbReference>
<comment type="similarity">
    <text evidence="2">Belongs to the eukaryotic RPA49/POLR1E RNA polymerase subunit family.</text>
</comment>
<dbReference type="GO" id="GO:0006351">
    <property type="term" value="P:DNA-templated transcription"/>
    <property type="evidence" value="ECO:0007669"/>
    <property type="project" value="InterPro"/>
</dbReference>
<evidence type="ECO:0000256" key="2">
    <source>
        <dbReference type="ARBA" id="ARBA00009430"/>
    </source>
</evidence>
<dbReference type="EMBL" id="JAFHDT010000004">
    <property type="protein sequence ID" value="KAI7810732.1"/>
    <property type="molecule type" value="Genomic_DNA"/>
</dbReference>
<gene>
    <name evidence="6" type="ORF">IRJ41_005940</name>
</gene>
<reference evidence="6" key="1">
    <citation type="submission" date="2021-02" db="EMBL/GenBank/DDBJ databases">
        <title>Comparative genomics reveals that relaxation of natural selection precedes convergent phenotypic evolution of cavefish.</title>
        <authorList>
            <person name="Peng Z."/>
        </authorList>
    </citation>
    <scope>NUCLEOTIDE SEQUENCE</scope>
    <source>
        <tissue evidence="6">Muscle</tissue>
    </source>
</reference>
<keyword evidence="7" id="KW-1185">Reference proteome</keyword>
<evidence type="ECO:0000256" key="5">
    <source>
        <dbReference type="ARBA" id="ARBA00023242"/>
    </source>
</evidence>
<name>A0A9W8C8M3_TRIRA</name>
<dbReference type="PANTHER" id="PTHR14440">
    <property type="entry name" value="DNA-DIRECTED RNA POLYMERASE I SUBUNIT RPA49"/>
    <property type="match status" value="1"/>
</dbReference>
<evidence type="ECO:0000256" key="3">
    <source>
        <dbReference type="ARBA" id="ARBA00022478"/>
    </source>
</evidence>
<comment type="caution">
    <text evidence="6">The sequence shown here is derived from an EMBL/GenBank/DDBJ whole genome shotgun (WGS) entry which is preliminary data.</text>
</comment>
<comment type="subcellular location">
    <subcellularLocation>
        <location evidence="1">Nucleus</location>
        <location evidence="1">Nucleolus</location>
    </subcellularLocation>
</comment>